<accession>A0A0M9A943</accession>
<dbReference type="Gene3D" id="3.40.50.1110">
    <property type="entry name" value="SGNH hydrolase"/>
    <property type="match status" value="1"/>
</dbReference>
<dbReference type="PANTHER" id="PTHR21325:SF31">
    <property type="entry name" value="GH22081P-RELATED"/>
    <property type="match status" value="1"/>
</dbReference>
<dbReference type="PANTHER" id="PTHR21325">
    <property type="entry name" value="PHOSPHOLIPASE B, PLB1"/>
    <property type="match status" value="1"/>
</dbReference>
<dbReference type="GO" id="GO:0006644">
    <property type="term" value="P:phospholipid metabolic process"/>
    <property type="evidence" value="ECO:0007669"/>
    <property type="project" value="TreeGrafter"/>
</dbReference>
<dbReference type="InterPro" id="IPR036514">
    <property type="entry name" value="SGNH_hydro_sf"/>
</dbReference>
<keyword evidence="2" id="KW-1185">Reference proteome</keyword>
<organism evidence="1 2">
    <name type="scientific">Melipona quadrifasciata</name>
    <dbReference type="NCBI Taxonomy" id="166423"/>
    <lineage>
        <taxon>Eukaryota</taxon>
        <taxon>Metazoa</taxon>
        <taxon>Ecdysozoa</taxon>
        <taxon>Arthropoda</taxon>
        <taxon>Hexapoda</taxon>
        <taxon>Insecta</taxon>
        <taxon>Pterygota</taxon>
        <taxon>Neoptera</taxon>
        <taxon>Endopterygota</taxon>
        <taxon>Hymenoptera</taxon>
        <taxon>Apocrita</taxon>
        <taxon>Aculeata</taxon>
        <taxon>Apoidea</taxon>
        <taxon>Anthophila</taxon>
        <taxon>Apidae</taxon>
        <taxon>Melipona</taxon>
    </lineage>
</organism>
<dbReference type="OrthoDB" id="10265800at2759"/>
<dbReference type="Pfam" id="PF00657">
    <property type="entry name" value="Lipase_GDSL"/>
    <property type="match status" value="1"/>
</dbReference>
<dbReference type="AlphaFoldDB" id="A0A0M9A943"/>
<dbReference type="CDD" id="cd01824">
    <property type="entry name" value="Phospholipase_B_like"/>
    <property type="match status" value="1"/>
</dbReference>
<gene>
    <name evidence="1" type="ORF">WN51_07806</name>
</gene>
<protein>
    <submittedName>
        <fullName evidence="1">Phospholipase B1, membrane-associated</fullName>
    </submittedName>
</protein>
<dbReference type="STRING" id="166423.A0A0M9A943"/>
<dbReference type="InterPro" id="IPR035547">
    <property type="entry name" value="Phospholipase_B"/>
</dbReference>
<dbReference type="GO" id="GO:0004620">
    <property type="term" value="F:phospholipase activity"/>
    <property type="evidence" value="ECO:0007669"/>
    <property type="project" value="InterPro"/>
</dbReference>
<sequence>MFRESSLGAERWKNDFSRMKNETRMLRLRNENNLQDEIPLDVPFPCNVRGGRSPEVPKSVHRLRPGDVDVIASMGDSITVGLGLTSISILDLMMENRGIVAHIGGQETWWKYLTLPNILKEYNPKLIGYSYEDSISIDPGAELNVAEIGAMSIDMPYMAQHLVNKIKHDSRIDVNKHWKMISLLIGANDFCGNLCTVSCPWSILEDHRKNLVSSLRILRDNLPRTIVFVITPPHKELVASRRGRDNTWISYFYSMLFCPCMFALKYAHQRPIYYEVIERWQDMEEEISNYPEFNRNDFTVVFVPLLKGVSVPLDEDNLPDLSYFASDYFHFNQKGHALFAYNLWNNILEPIGSKSKTWNDVKHEKLLCPTSERPFLVTRENSENIFRDLKFERQFP</sequence>
<dbReference type="InterPro" id="IPR001087">
    <property type="entry name" value="GDSL"/>
</dbReference>
<evidence type="ECO:0000313" key="2">
    <source>
        <dbReference type="Proteomes" id="UP000053105"/>
    </source>
</evidence>
<evidence type="ECO:0000313" key="1">
    <source>
        <dbReference type="EMBL" id="KOX78399.1"/>
    </source>
</evidence>
<dbReference type="SUPFAM" id="SSF52266">
    <property type="entry name" value="SGNH hydrolase"/>
    <property type="match status" value="1"/>
</dbReference>
<dbReference type="EMBL" id="KQ435724">
    <property type="protein sequence ID" value="KOX78399.1"/>
    <property type="molecule type" value="Genomic_DNA"/>
</dbReference>
<name>A0A0M9A943_9HYME</name>
<reference evidence="1 2" key="1">
    <citation type="submission" date="2015-07" db="EMBL/GenBank/DDBJ databases">
        <title>The genome of Melipona quadrifasciata.</title>
        <authorList>
            <person name="Pan H."/>
            <person name="Kapheim K."/>
        </authorList>
    </citation>
    <scope>NUCLEOTIDE SEQUENCE [LARGE SCALE GENOMIC DNA]</scope>
    <source>
        <strain evidence="1">0111107301</strain>
        <tissue evidence="1">Whole body</tissue>
    </source>
</reference>
<dbReference type="InterPro" id="IPR038885">
    <property type="entry name" value="PLB1"/>
</dbReference>
<dbReference type="Proteomes" id="UP000053105">
    <property type="component" value="Unassembled WGS sequence"/>
</dbReference>
<proteinExistence type="predicted"/>